<proteinExistence type="predicted"/>
<name>A0A816RUS4_BRANA</name>
<dbReference type="EMBL" id="HG994365">
    <property type="protein sequence ID" value="CAF2076041.1"/>
    <property type="molecule type" value="Genomic_DNA"/>
</dbReference>
<gene>
    <name evidence="1" type="ORF">DARMORV10_C01P38460.1</name>
</gene>
<reference evidence="1" key="1">
    <citation type="submission" date="2021-01" db="EMBL/GenBank/DDBJ databases">
        <authorList>
            <consortium name="Genoscope - CEA"/>
            <person name="William W."/>
        </authorList>
    </citation>
    <scope>NUCLEOTIDE SEQUENCE</scope>
</reference>
<protein>
    <submittedName>
        <fullName evidence="1">(rape) hypothetical protein</fullName>
    </submittedName>
</protein>
<organism evidence="1">
    <name type="scientific">Brassica napus</name>
    <name type="common">Rape</name>
    <dbReference type="NCBI Taxonomy" id="3708"/>
    <lineage>
        <taxon>Eukaryota</taxon>
        <taxon>Viridiplantae</taxon>
        <taxon>Streptophyta</taxon>
        <taxon>Embryophyta</taxon>
        <taxon>Tracheophyta</taxon>
        <taxon>Spermatophyta</taxon>
        <taxon>Magnoliopsida</taxon>
        <taxon>eudicotyledons</taxon>
        <taxon>Gunneridae</taxon>
        <taxon>Pentapetalae</taxon>
        <taxon>rosids</taxon>
        <taxon>malvids</taxon>
        <taxon>Brassicales</taxon>
        <taxon>Brassicaceae</taxon>
        <taxon>Brassiceae</taxon>
        <taxon>Brassica</taxon>
    </lineage>
</organism>
<evidence type="ECO:0000313" key="1">
    <source>
        <dbReference type="EMBL" id="CAF2076041.1"/>
    </source>
</evidence>
<sequence length="61" mass="7086">MRLTCDITEHRERRPMSKSTTLTINILIKRTHPAGGTLSFERENFCGYFCPPEIESRVEIC</sequence>
<dbReference type="AlphaFoldDB" id="A0A816RUS4"/>
<accession>A0A816RUS4</accession>
<dbReference type="Proteomes" id="UP001295469">
    <property type="component" value="Chromosome C01"/>
</dbReference>